<organism evidence="4 5">
    <name type="scientific">Variovorax defluvii</name>
    <dbReference type="NCBI Taxonomy" id="913761"/>
    <lineage>
        <taxon>Bacteria</taxon>
        <taxon>Pseudomonadati</taxon>
        <taxon>Pseudomonadota</taxon>
        <taxon>Betaproteobacteria</taxon>
        <taxon>Burkholderiales</taxon>
        <taxon>Comamonadaceae</taxon>
        <taxon>Variovorax</taxon>
    </lineage>
</organism>
<feature type="transmembrane region" description="Helical" evidence="1">
    <location>
        <begin position="97"/>
        <end position="115"/>
    </location>
</feature>
<evidence type="ECO:0000256" key="2">
    <source>
        <dbReference type="SAM" id="SignalP"/>
    </source>
</evidence>
<dbReference type="PANTHER" id="PTHR42208:SF1">
    <property type="entry name" value="HEAVY METAL TRANSPORTER"/>
    <property type="match status" value="1"/>
</dbReference>
<accession>A0ABP8IAM1</accession>
<feature type="transmembrane region" description="Helical" evidence="1">
    <location>
        <begin position="136"/>
        <end position="162"/>
    </location>
</feature>
<dbReference type="Proteomes" id="UP001500975">
    <property type="component" value="Unassembled WGS sequence"/>
</dbReference>
<dbReference type="EMBL" id="BAABGJ010000080">
    <property type="protein sequence ID" value="GAA4354585.1"/>
    <property type="molecule type" value="Genomic_DNA"/>
</dbReference>
<protein>
    <submittedName>
        <fullName evidence="4">Sulfite exporter TauE/SafE family protein</fullName>
    </submittedName>
</protein>
<keyword evidence="2" id="KW-0732">Signal</keyword>
<dbReference type="PANTHER" id="PTHR42208">
    <property type="entry name" value="HEAVY METAL TRANSPORTER-RELATED"/>
    <property type="match status" value="1"/>
</dbReference>
<evidence type="ECO:0000313" key="5">
    <source>
        <dbReference type="Proteomes" id="UP001500975"/>
    </source>
</evidence>
<name>A0ABP8IAM1_9BURK</name>
<keyword evidence="1" id="KW-0472">Membrane</keyword>
<feature type="chain" id="PRO_5046851817" evidence="2">
    <location>
        <begin position="25"/>
        <end position="240"/>
    </location>
</feature>
<comment type="caution">
    <text evidence="4">The sequence shown here is derived from an EMBL/GenBank/DDBJ whole genome shotgun (WGS) entry which is preliminary data.</text>
</comment>
<sequence>MNMQTALAGTALLMGLLGGPHCVAMCAAACSGVIRIVRPVGGGAAAASLPALSGEGRAAWIFHAGRIAGYAGAGAIAASAVQGLAAASSHAIALRPLWVVLHVFILAWGSALVVTGRQPLWAHRLGRGMSARLRPAVGTAPGLFATGALWVCMPCGLLYSALMLAGLANSPVGGAAAMALFAAGSGLSLVLAPWLWTRLAAGAGVVRKEWGCRLAGVMLAAMAVQAIWTDLSHQIELWCR</sequence>
<evidence type="ECO:0000256" key="1">
    <source>
        <dbReference type="SAM" id="Phobius"/>
    </source>
</evidence>
<feature type="transmembrane region" description="Helical" evidence="1">
    <location>
        <begin position="67"/>
        <end position="85"/>
    </location>
</feature>
<keyword evidence="1" id="KW-1133">Transmembrane helix</keyword>
<dbReference type="Pfam" id="PF13386">
    <property type="entry name" value="DsbD_2"/>
    <property type="match status" value="1"/>
</dbReference>
<feature type="transmembrane region" description="Helical" evidence="1">
    <location>
        <begin position="174"/>
        <end position="198"/>
    </location>
</feature>
<keyword evidence="1" id="KW-0812">Transmembrane</keyword>
<gene>
    <name evidence="4" type="ORF">GCM10023165_45920</name>
</gene>
<keyword evidence="5" id="KW-1185">Reference proteome</keyword>
<reference evidence="5" key="1">
    <citation type="journal article" date="2019" name="Int. J. Syst. Evol. Microbiol.">
        <title>The Global Catalogue of Microorganisms (GCM) 10K type strain sequencing project: providing services to taxonomists for standard genome sequencing and annotation.</title>
        <authorList>
            <consortium name="The Broad Institute Genomics Platform"/>
            <consortium name="The Broad Institute Genome Sequencing Center for Infectious Disease"/>
            <person name="Wu L."/>
            <person name="Ma J."/>
        </authorList>
    </citation>
    <scope>NUCLEOTIDE SEQUENCE [LARGE SCALE GENOMIC DNA]</scope>
    <source>
        <strain evidence="5">JCM 17804</strain>
    </source>
</reference>
<proteinExistence type="predicted"/>
<feature type="signal peptide" evidence="2">
    <location>
        <begin position="1"/>
        <end position="24"/>
    </location>
</feature>
<evidence type="ECO:0000313" key="4">
    <source>
        <dbReference type="EMBL" id="GAA4354585.1"/>
    </source>
</evidence>
<feature type="domain" description="Urease accessory protein UreH-like transmembrane" evidence="3">
    <location>
        <begin position="10"/>
        <end position="223"/>
    </location>
</feature>
<evidence type="ECO:0000259" key="3">
    <source>
        <dbReference type="Pfam" id="PF13386"/>
    </source>
</evidence>
<feature type="transmembrane region" description="Helical" evidence="1">
    <location>
        <begin position="210"/>
        <end position="228"/>
    </location>
</feature>
<dbReference type="InterPro" id="IPR039447">
    <property type="entry name" value="UreH-like_TM_dom"/>
</dbReference>